<evidence type="ECO:0000256" key="3">
    <source>
        <dbReference type="ARBA" id="ARBA00022801"/>
    </source>
</evidence>
<protein>
    <recommendedName>
        <fullName evidence="4">Carboxylic ester hydrolase</fullName>
        <ecNumber evidence="4">3.1.1.-</ecNumber>
    </recommendedName>
</protein>
<comment type="similarity">
    <text evidence="1 4">Belongs to the type-B carboxylesterase/lipase family.</text>
</comment>
<evidence type="ECO:0000259" key="5">
    <source>
        <dbReference type="Pfam" id="PF00135"/>
    </source>
</evidence>
<dbReference type="PROSITE" id="PS00122">
    <property type="entry name" value="CARBOXYLESTERASE_B_1"/>
    <property type="match status" value="1"/>
</dbReference>
<dbReference type="InterPro" id="IPR029058">
    <property type="entry name" value="AB_hydrolase_fold"/>
</dbReference>
<comment type="caution">
    <text evidence="6">The sequence shown here is derived from an EMBL/GenBank/DDBJ whole genome shotgun (WGS) entry which is preliminary data.</text>
</comment>
<dbReference type="InterPro" id="IPR050309">
    <property type="entry name" value="Type-B_Carboxylest/Lipase"/>
</dbReference>
<dbReference type="InterPro" id="IPR000997">
    <property type="entry name" value="Cholinesterase"/>
</dbReference>
<dbReference type="InterPro" id="IPR002168">
    <property type="entry name" value="Lipase_GDXG_HIS_AS"/>
</dbReference>
<evidence type="ECO:0000313" key="6">
    <source>
        <dbReference type="EMBL" id="MFC5827838.1"/>
    </source>
</evidence>
<organism evidence="6 7">
    <name type="scientific">Nonomuraea insulae</name>
    <dbReference type="NCBI Taxonomy" id="1616787"/>
    <lineage>
        <taxon>Bacteria</taxon>
        <taxon>Bacillati</taxon>
        <taxon>Actinomycetota</taxon>
        <taxon>Actinomycetes</taxon>
        <taxon>Streptosporangiales</taxon>
        <taxon>Streptosporangiaceae</taxon>
        <taxon>Nonomuraea</taxon>
    </lineage>
</organism>
<comment type="similarity">
    <text evidence="2">Belongs to the 'GDXG' lipolytic enzyme family.</text>
</comment>
<dbReference type="Gene3D" id="3.40.50.1820">
    <property type="entry name" value="alpha/beta hydrolase"/>
    <property type="match status" value="1"/>
</dbReference>
<sequence>METESGLVEGVPGRDRSVTVFRGVPYAAPPVGESRWRPPRPAPPWPGVRRAETFGPMCPQAPDAEVAGLGLPMSEDCLHLNVWTAAADAGEGRPVLVWIHGGGFRTGTGASARYDGENLARRGLVVVTFNYRLGALGFLATPGLSEESGHRASGNYGLLDCVAVLRWVRRNISGFGGDPGRVTIAGQSAGAGAVNFLAMSPLAEGLFQRAVAQSHARHSRDPELRYLATSYRTLAEAELAGARYAQERDAPSPDLLRSLPWQRLVDGDADVDGAVETGGPAKPPLFRPVVDGWAIPAGYEETYAKGLQNDVRYLAGNNLDESGAVPESTFAAHRAAGTKTWRPGMPPVHVTLDGYLAAARRKFGAMAGEFLGLYPASTDDEAARAHCAAVRDNARVSTFLWAADWSRHVRAPVHTYYWTHASPARGQDPRRASHGSEIEFVFGNLGGGDEWDGDDRRIAEIMSAYWANFATTGDPNGPGLPRWPAYSPDSAAVMELGDGFGPIPVADPARLKFWKRFFGTEEAW</sequence>
<keyword evidence="3 4" id="KW-0378">Hydrolase</keyword>
<reference evidence="7" key="1">
    <citation type="journal article" date="2019" name="Int. J. Syst. Evol. Microbiol.">
        <title>The Global Catalogue of Microorganisms (GCM) 10K type strain sequencing project: providing services to taxonomists for standard genome sequencing and annotation.</title>
        <authorList>
            <consortium name="The Broad Institute Genomics Platform"/>
            <consortium name="The Broad Institute Genome Sequencing Center for Infectious Disease"/>
            <person name="Wu L."/>
            <person name="Ma J."/>
        </authorList>
    </citation>
    <scope>NUCLEOTIDE SEQUENCE [LARGE SCALE GENOMIC DNA]</scope>
    <source>
        <strain evidence="7">CCUG 53903</strain>
    </source>
</reference>
<dbReference type="RefSeq" id="WP_379517340.1">
    <property type="nucleotide sequence ID" value="NZ_JBHSPA010000031.1"/>
</dbReference>
<evidence type="ECO:0000256" key="1">
    <source>
        <dbReference type="ARBA" id="ARBA00005964"/>
    </source>
</evidence>
<dbReference type="Pfam" id="PF00135">
    <property type="entry name" value="COesterase"/>
    <property type="match status" value="1"/>
</dbReference>
<dbReference type="EC" id="3.1.1.-" evidence="4"/>
<feature type="domain" description="Carboxylesterase type B" evidence="5">
    <location>
        <begin position="2"/>
        <end position="498"/>
    </location>
</feature>
<evidence type="ECO:0000256" key="4">
    <source>
        <dbReference type="RuleBase" id="RU361235"/>
    </source>
</evidence>
<name>A0ABW1CTH0_9ACTN</name>
<dbReference type="PRINTS" id="PR00878">
    <property type="entry name" value="CHOLNESTRASE"/>
</dbReference>
<dbReference type="EMBL" id="JBHSPA010000031">
    <property type="protein sequence ID" value="MFC5827838.1"/>
    <property type="molecule type" value="Genomic_DNA"/>
</dbReference>
<proteinExistence type="inferred from homology"/>
<accession>A0ABW1CTH0</accession>
<evidence type="ECO:0000313" key="7">
    <source>
        <dbReference type="Proteomes" id="UP001596058"/>
    </source>
</evidence>
<evidence type="ECO:0000256" key="2">
    <source>
        <dbReference type="ARBA" id="ARBA00010515"/>
    </source>
</evidence>
<gene>
    <name evidence="6" type="ORF">ACFPZ3_28590</name>
</gene>
<keyword evidence="7" id="KW-1185">Reference proteome</keyword>
<dbReference type="PROSITE" id="PS01173">
    <property type="entry name" value="LIPASE_GDXG_HIS"/>
    <property type="match status" value="1"/>
</dbReference>
<dbReference type="Proteomes" id="UP001596058">
    <property type="component" value="Unassembled WGS sequence"/>
</dbReference>
<dbReference type="InterPro" id="IPR002018">
    <property type="entry name" value="CarbesteraseB"/>
</dbReference>
<dbReference type="InterPro" id="IPR019826">
    <property type="entry name" value="Carboxylesterase_B_AS"/>
</dbReference>
<dbReference type="SUPFAM" id="SSF53474">
    <property type="entry name" value="alpha/beta-Hydrolases"/>
    <property type="match status" value="1"/>
</dbReference>
<dbReference type="PANTHER" id="PTHR11559">
    <property type="entry name" value="CARBOXYLESTERASE"/>
    <property type="match status" value="1"/>
</dbReference>